<dbReference type="PRINTS" id="PR00625">
    <property type="entry name" value="JDOMAIN"/>
</dbReference>
<dbReference type="Gene3D" id="3.10.620.30">
    <property type="match status" value="1"/>
</dbReference>
<feature type="compositionally biased region" description="Basic and acidic residues" evidence="2">
    <location>
        <begin position="952"/>
        <end position="1030"/>
    </location>
</feature>
<evidence type="ECO:0000256" key="1">
    <source>
        <dbReference type="ARBA" id="ARBA00020920"/>
    </source>
</evidence>
<dbReference type="Pfam" id="PF01841">
    <property type="entry name" value="Transglut_core"/>
    <property type="match status" value="1"/>
</dbReference>
<dbReference type="InterPro" id="IPR002931">
    <property type="entry name" value="Transglutaminase-like"/>
</dbReference>
<dbReference type="SUPFAM" id="SSF46565">
    <property type="entry name" value="Chaperone J-domain"/>
    <property type="match status" value="1"/>
</dbReference>
<feature type="transmembrane region" description="Helical" evidence="3">
    <location>
        <begin position="782"/>
        <end position="801"/>
    </location>
</feature>
<dbReference type="PROSITE" id="PS00194">
    <property type="entry name" value="THIOREDOXIN_1"/>
    <property type="match status" value="1"/>
</dbReference>
<dbReference type="InterPro" id="IPR017937">
    <property type="entry name" value="Thioredoxin_CS"/>
</dbReference>
<dbReference type="Gene3D" id="1.10.10.60">
    <property type="entry name" value="Homeodomain-like"/>
    <property type="match status" value="1"/>
</dbReference>
<feature type="compositionally biased region" description="Basic and acidic residues" evidence="2">
    <location>
        <begin position="922"/>
        <end position="944"/>
    </location>
</feature>
<feature type="region of interest" description="Disordered" evidence="2">
    <location>
        <begin position="922"/>
        <end position="1072"/>
    </location>
</feature>
<keyword evidence="3" id="KW-1133">Transmembrane helix</keyword>
<feature type="region of interest" description="Disordered" evidence="2">
    <location>
        <begin position="369"/>
        <end position="436"/>
    </location>
</feature>
<dbReference type="eggNOG" id="KOG0724">
    <property type="taxonomic scope" value="Eukaryota"/>
</dbReference>
<gene>
    <name evidence="7" type="ORF">AURANDRAFT_62223</name>
</gene>
<evidence type="ECO:0000259" key="6">
    <source>
        <dbReference type="PROSITE" id="PS51352"/>
    </source>
</evidence>
<dbReference type="InterPro" id="IPR036249">
    <property type="entry name" value="Thioredoxin-like_sf"/>
</dbReference>
<feature type="compositionally biased region" description="Basic and acidic residues" evidence="2">
    <location>
        <begin position="84"/>
        <end position="93"/>
    </location>
</feature>
<dbReference type="SUPFAM" id="SSF54001">
    <property type="entry name" value="Cysteine proteinases"/>
    <property type="match status" value="1"/>
</dbReference>
<dbReference type="Proteomes" id="UP000002729">
    <property type="component" value="Unassembled WGS sequence"/>
</dbReference>
<dbReference type="SMART" id="SM00271">
    <property type="entry name" value="DnaJ"/>
    <property type="match status" value="1"/>
</dbReference>
<feature type="compositionally biased region" description="Basic and acidic residues" evidence="2">
    <location>
        <begin position="155"/>
        <end position="175"/>
    </location>
</feature>
<evidence type="ECO:0000256" key="3">
    <source>
        <dbReference type="SAM" id="Phobius"/>
    </source>
</evidence>
<keyword evidence="3" id="KW-0812">Transmembrane</keyword>
<dbReference type="PANTHER" id="PTHR46333:SF2">
    <property type="entry name" value="CYTOKINESIS PROTEIN 3"/>
    <property type="match status" value="1"/>
</dbReference>
<feature type="domain" description="Myb-like" evidence="5">
    <location>
        <begin position="1149"/>
        <end position="1224"/>
    </location>
</feature>
<protein>
    <recommendedName>
        <fullName evidence="1">DnaJ homolog subfamily C member 10</fullName>
    </recommendedName>
</protein>
<dbReference type="GO" id="GO:0005737">
    <property type="term" value="C:cytoplasm"/>
    <property type="evidence" value="ECO:0007669"/>
    <property type="project" value="TreeGrafter"/>
</dbReference>
<dbReference type="eggNOG" id="KOG0191">
    <property type="taxonomic scope" value="Eukaryota"/>
</dbReference>
<organism evidence="8">
    <name type="scientific">Aureococcus anophagefferens</name>
    <name type="common">Harmful bloom alga</name>
    <dbReference type="NCBI Taxonomy" id="44056"/>
    <lineage>
        <taxon>Eukaryota</taxon>
        <taxon>Sar</taxon>
        <taxon>Stramenopiles</taxon>
        <taxon>Ochrophyta</taxon>
        <taxon>Pelagophyceae</taxon>
        <taxon>Pelagomonadales</taxon>
        <taxon>Pelagomonadaceae</taxon>
        <taxon>Aureococcus</taxon>
    </lineage>
</organism>
<dbReference type="CDD" id="cd06257">
    <property type="entry name" value="DnaJ"/>
    <property type="match status" value="1"/>
</dbReference>
<feature type="domain" description="J" evidence="4">
    <location>
        <begin position="872"/>
        <end position="935"/>
    </location>
</feature>
<dbReference type="PROSITE" id="PS51352">
    <property type="entry name" value="THIOREDOXIN_2"/>
    <property type="match status" value="1"/>
</dbReference>
<evidence type="ECO:0000313" key="7">
    <source>
        <dbReference type="EMBL" id="EGB11013.1"/>
    </source>
</evidence>
<dbReference type="InterPro" id="IPR013766">
    <property type="entry name" value="Thioredoxin_domain"/>
</dbReference>
<evidence type="ECO:0000259" key="4">
    <source>
        <dbReference type="PROSITE" id="PS50076"/>
    </source>
</evidence>
<keyword evidence="8" id="KW-1185">Reference proteome</keyword>
<dbReference type="OrthoDB" id="427280at2759"/>
<dbReference type="SMART" id="SM00717">
    <property type="entry name" value="SANT"/>
    <property type="match status" value="2"/>
</dbReference>
<accession>F0Y127</accession>
<feature type="domain" description="Thioredoxin" evidence="6">
    <location>
        <begin position="222"/>
        <end position="364"/>
    </location>
</feature>
<feature type="compositionally biased region" description="Basic residues" evidence="2">
    <location>
        <begin position="1031"/>
        <end position="1044"/>
    </location>
</feature>
<dbReference type="CDD" id="cd02961">
    <property type="entry name" value="PDI_a_family"/>
    <property type="match status" value="1"/>
</dbReference>
<proteinExistence type="predicted"/>
<evidence type="ECO:0000313" key="8">
    <source>
        <dbReference type="Proteomes" id="UP000002729"/>
    </source>
</evidence>
<sequence length="1306" mass="141731">MDPASEPIRQATVCSRSGALLREGASLESGVVGKAIHGQKCLVGELHETTSKGHVVLRRRVLSPVEGFVSEKLLKFSPAERARAKARGRHDAPPDVGRGAALSDGYESRLREIAHRKRREALVDLERKREHAVAAVRAQERALQDLWSATILDDQRRAAARDRDRRQQQRRRAAELRAAPRTPRGRGAAREPPRPPDSAPAARGAAPLRTLTPTAERARRSKSLPPGRPSTPARPAEGPVSARRRDRERTNGHGDVRALDDATFDRCVADDATWMVNFYASWCVYCTRLAPAWRELAAAAGPAAARGGAVRVGAVDVMANPKLAKRFGIRGFPTIVLFRGGSMYEYVGVRSPESLVAFAWGGFEDLAKPLPVPPPDDEPEQRTPPKAPKPSPKKKSPKKRADAREPEPEPEPEAAAAAVEPRSPQPAAPAAPAAPAGPSKWWVASLLRKLQAAARGFAARARAGRAAAERAAAHPCDGHARRAPPREDTRTLVAHLVEPFGDDGARARAVFAWVADNVAHETPALLEEEHPEAVLRRGTADALGYANVLKHLLDVAGIPSMALRGLCKDAPAATLAAPARHAWSAVQLDGDWRLCDACLGAGVQRGGSWAKRFDAYWWSVDPDKFLASHLPDAPLRHWQLVPRPLVDRAAWEDLPRVHHRAGQESEIPNFKASYLGRFPLVHHAAADAHGVALAAPLAARVAHGAPAPFRASFDCPPAVALIAHGSSSAGSSASLFEEQFSVTRKWAWSSESGRLVRLQFDVSQSVSDLIVPPAPPSSGAALSARFMSNFSVSSLFIFSTLGSMMMPFWWALISTISVHLSVLGSVLILLPPTLSARAAQTMNFLRRAAGAAPAPALSETEEIIERILKARNHFEVMDIPVCPCAPAIVKKLYRKLALKVHPDKCSHADGERAFKRLSEAHEALSDERAQRDALGAARDEKMARDAAGVRQRKADSEAARREAERAREAEAAKRAFQQRQDDEKRRRDKADARAARAEREERRKREAAEAEARAARERDAREQAERDERRREKKALQRAKRRLRAALDALAPDDDDDDDDEGCAPPPVSAEDVDELCARLETAGLEEATAWLLRGDDGSADALRDLVKNTRAAAAADAKQKEDEDAARRDARRAAAAAAAARRALDLLWAPLEDAALLRSARKLGAPAPETLAKAKGHANLNANWNAVADLYNTSLANDKRDPDAPDHKHRSADECKARFKEFVKAASAKARPAAPAPAADADDRWSLAQQRALEAALVEFPAGDFKENPKDRWRAIAGGVDGKTAKLCLLRYKALAAAVKAKQGA</sequence>
<dbReference type="Gene3D" id="1.10.287.110">
    <property type="entry name" value="DnaJ domain"/>
    <property type="match status" value="1"/>
</dbReference>
<name>F0Y127_AURAN</name>
<dbReference type="RefSeq" id="XP_009034573.1">
    <property type="nucleotide sequence ID" value="XM_009036325.1"/>
</dbReference>
<evidence type="ECO:0000256" key="2">
    <source>
        <dbReference type="SAM" id="MobiDB-lite"/>
    </source>
</evidence>
<dbReference type="InterPro" id="IPR036869">
    <property type="entry name" value="J_dom_sf"/>
</dbReference>
<dbReference type="PROSITE" id="PS50090">
    <property type="entry name" value="MYB_LIKE"/>
    <property type="match status" value="1"/>
</dbReference>
<dbReference type="Pfam" id="PF00085">
    <property type="entry name" value="Thioredoxin"/>
    <property type="match status" value="1"/>
</dbReference>
<dbReference type="InterPro" id="IPR001623">
    <property type="entry name" value="DnaJ_domain"/>
</dbReference>
<dbReference type="InterPro" id="IPR038765">
    <property type="entry name" value="Papain-like_cys_pep_sf"/>
</dbReference>
<feature type="transmembrane region" description="Helical" evidence="3">
    <location>
        <begin position="808"/>
        <end position="830"/>
    </location>
</feature>
<dbReference type="EMBL" id="GL833123">
    <property type="protein sequence ID" value="EGB11013.1"/>
    <property type="molecule type" value="Genomic_DNA"/>
</dbReference>
<feature type="compositionally biased region" description="Basic and acidic residues" evidence="2">
    <location>
        <begin position="243"/>
        <end position="255"/>
    </location>
</feature>
<feature type="region of interest" description="Disordered" evidence="2">
    <location>
        <begin position="155"/>
        <end position="255"/>
    </location>
</feature>
<dbReference type="SUPFAM" id="SSF52833">
    <property type="entry name" value="Thioredoxin-like"/>
    <property type="match status" value="1"/>
</dbReference>
<dbReference type="GeneID" id="20223790"/>
<evidence type="ECO:0000259" key="5">
    <source>
        <dbReference type="PROSITE" id="PS50090"/>
    </source>
</evidence>
<dbReference type="InterPro" id="IPR052557">
    <property type="entry name" value="CAP/Cytokinesis_protein"/>
</dbReference>
<dbReference type="Pfam" id="PF00226">
    <property type="entry name" value="DnaJ"/>
    <property type="match status" value="1"/>
</dbReference>
<feature type="region of interest" description="Disordered" evidence="2">
    <location>
        <begin position="84"/>
        <end position="103"/>
    </location>
</feature>
<keyword evidence="3" id="KW-0472">Membrane</keyword>
<feature type="compositionally biased region" description="Low complexity" evidence="2">
    <location>
        <begin position="176"/>
        <end position="186"/>
    </location>
</feature>
<dbReference type="InParanoid" id="F0Y127"/>
<dbReference type="PANTHER" id="PTHR46333">
    <property type="entry name" value="CYTOKINESIS PROTEIN 3"/>
    <property type="match status" value="1"/>
</dbReference>
<dbReference type="PROSITE" id="PS50076">
    <property type="entry name" value="DNAJ_2"/>
    <property type="match status" value="1"/>
</dbReference>
<feature type="compositionally biased region" description="Acidic residues" evidence="2">
    <location>
        <begin position="1051"/>
        <end position="1062"/>
    </location>
</feature>
<feature type="compositionally biased region" description="Low complexity" evidence="2">
    <location>
        <begin position="413"/>
        <end position="422"/>
    </location>
</feature>
<feature type="compositionally biased region" description="Low complexity" evidence="2">
    <location>
        <begin position="199"/>
        <end position="209"/>
    </location>
</feature>
<dbReference type="Gene3D" id="3.40.30.10">
    <property type="entry name" value="Glutaredoxin"/>
    <property type="match status" value="1"/>
</dbReference>
<dbReference type="InterPro" id="IPR001005">
    <property type="entry name" value="SANT/Myb"/>
</dbReference>
<reference evidence="7 8" key="1">
    <citation type="journal article" date="2011" name="Proc. Natl. Acad. Sci. U.S.A.">
        <title>Niche of harmful alga Aureococcus anophagefferens revealed through ecogenomics.</title>
        <authorList>
            <person name="Gobler C.J."/>
            <person name="Berry D.L."/>
            <person name="Dyhrman S.T."/>
            <person name="Wilhelm S.W."/>
            <person name="Salamov A."/>
            <person name="Lobanov A.V."/>
            <person name="Zhang Y."/>
            <person name="Collier J.L."/>
            <person name="Wurch L.L."/>
            <person name="Kustka A.B."/>
            <person name="Dill B.D."/>
            <person name="Shah M."/>
            <person name="VerBerkmoes N.C."/>
            <person name="Kuo A."/>
            <person name="Terry A."/>
            <person name="Pangilinan J."/>
            <person name="Lindquist E.A."/>
            <person name="Lucas S."/>
            <person name="Paulsen I.T."/>
            <person name="Hattenrath-Lehmann T.K."/>
            <person name="Talmage S.C."/>
            <person name="Walker E.A."/>
            <person name="Koch F."/>
            <person name="Burson A.M."/>
            <person name="Marcoval M.A."/>
            <person name="Tang Y.Z."/>
            <person name="Lecleir G.R."/>
            <person name="Coyne K.J."/>
            <person name="Berg G.M."/>
            <person name="Bertrand E.M."/>
            <person name="Saito M.A."/>
            <person name="Gladyshev V.N."/>
            <person name="Grigoriev I.V."/>
        </authorList>
    </citation>
    <scope>NUCLEOTIDE SEQUENCE [LARGE SCALE GENOMIC DNA]</scope>
    <source>
        <strain evidence="8">CCMP 1984</strain>
    </source>
</reference>
<dbReference type="KEGG" id="aaf:AURANDRAFT_62223"/>